<evidence type="ECO:0000313" key="4">
    <source>
        <dbReference type="Proteomes" id="UP001317001"/>
    </source>
</evidence>
<reference evidence="3 4" key="1">
    <citation type="submission" date="2022-08" db="EMBL/GenBank/DDBJ databases">
        <title>Myroides zhujiangensis sp. nov., a novel bacterium isolated from sediment in the Pearl River Estuary.</title>
        <authorList>
            <person name="Cui L."/>
        </authorList>
    </citation>
    <scope>NUCLEOTIDE SEQUENCE [LARGE SCALE GENOMIC DNA]</scope>
    <source>
        <strain evidence="3 4">SCSIO 72103</strain>
    </source>
</reference>
<accession>A0ABY5NV39</accession>
<dbReference type="Proteomes" id="UP001317001">
    <property type="component" value="Chromosome"/>
</dbReference>
<feature type="chain" id="PRO_5047154760" evidence="1">
    <location>
        <begin position="21"/>
        <end position="251"/>
    </location>
</feature>
<evidence type="ECO:0000256" key="1">
    <source>
        <dbReference type="SAM" id="SignalP"/>
    </source>
</evidence>
<feature type="domain" description="DUF3298" evidence="2">
    <location>
        <begin position="169"/>
        <end position="237"/>
    </location>
</feature>
<proteinExistence type="predicted"/>
<organism evidence="3 4">
    <name type="scientific">Paenimyroides aestuarii</name>
    <dbReference type="NCBI Taxonomy" id="2968490"/>
    <lineage>
        <taxon>Bacteria</taxon>
        <taxon>Pseudomonadati</taxon>
        <taxon>Bacteroidota</taxon>
        <taxon>Flavobacteriia</taxon>
        <taxon>Flavobacteriales</taxon>
        <taxon>Flavobacteriaceae</taxon>
        <taxon>Paenimyroides</taxon>
    </lineage>
</organism>
<sequence>MKKIILFICLSIAFVACKKANPLKVTQKTYSLKSALNCVPNNCTYAHIEVPFFWGNKVVAKPINDSIFKFVQEEIRFQDDKTTASYDTLVLNFINHYNEIFRTYPENALAWEASFKASHQAVSHKLYQVVYDYYMFKGGAHGLQQTKVFVFDTNTGKIVPQKELFVNLAGFKKFAETEFKKQMNISGNLNDAGFTFENNQFHLPNNFYQTQKEWILHYNPYEIAPYVQGATVIKLPKEKVKRFLNPIYFKN</sequence>
<feature type="signal peptide" evidence="1">
    <location>
        <begin position="1"/>
        <end position="20"/>
    </location>
</feature>
<dbReference type="Pfam" id="PF11738">
    <property type="entry name" value="DUF3298"/>
    <property type="match status" value="1"/>
</dbReference>
<name>A0ABY5NV39_9FLAO</name>
<dbReference type="PROSITE" id="PS51257">
    <property type="entry name" value="PROKAR_LIPOPROTEIN"/>
    <property type="match status" value="1"/>
</dbReference>
<dbReference type="RefSeq" id="WP_257500377.1">
    <property type="nucleotide sequence ID" value="NZ_CP102382.1"/>
</dbReference>
<evidence type="ECO:0000313" key="3">
    <source>
        <dbReference type="EMBL" id="UUV22460.1"/>
    </source>
</evidence>
<dbReference type="InterPro" id="IPR021729">
    <property type="entry name" value="DUF3298"/>
</dbReference>
<dbReference type="Gene3D" id="3.90.640.20">
    <property type="entry name" value="Heat-shock cognate protein, ATPase"/>
    <property type="match status" value="1"/>
</dbReference>
<gene>
    <name evidence="3" type="ORF">NPX36_05315</name>
</gene>
<evidence type="ECO:0000259" key="2">
    <source>
        <dbReference type="Pfam" id="PF11738"/>
    </source>
</evidence>
<keyword evidence="1" id="KW-0732">Signal</keyword>
<dbReference type="Gene3D" id="3.30.565.40">
    <property type="entry name" value="Fervidobacterium nodosum Rt17-B1 like"/>
    <property type="match status" value="1"/>
</dbReference>
<dbReference type="InterPro" id="IPR037126">
    <property type="entry name" value="PdaC/RsiV-like_sf"/>
</dbReference>
<keyword evidence="4" id="KW-1185">Reference proteome</keyword>
<dbReference type="EMBL" id="CP102382">
    <property type="protein sequence ID" value="UUV22460.1"/>
    <property type="molecule type" value="Genomic_DNA"/>
</dbReference>
<protein>
    <submittedName>
        <fullName evidence="3">RsiV family protein</fullName>
    </submittedName>
</protein>